<dbReference type="InterPro" id="IPR027417">
    <property type="entry name" value="P-loop_NTPase"/>
</dbReference>
<dbReference type="SUPFAM" id="SSF52540">
    <property type="entry name" value="P-loop containing nucleoside triphosphate hydrolases"/>
    <property type="match status" value="1"/>
</dbReference>
<gene>
    <name evidence="1" type="ORF">Psi01_77230</name>
</gene>
<protein>
    <submittedName>
        <fullName evidence="1">Uncharacterized protein</fullName>
    </submittedName>
</protein>
<comment type="caution">
    <text evidence="1">The sequence shown here is derived from an EMBL/GenBank/DDBJ whole genome shotgun (WGS) entry which is preliminary data.</text>
</comment>
<dbReference type="Pfam" id="PF13671">
    <property type="entry name" value="AAA_33"/>
    <property type="match status" value="1"/>
</dbReference>
<dbReference type="Gene3D" id="3.40.50.300">
    <property type="entry name" value="P-loop containing nucleotide triphosphate hydrolases"/>
    <property type="match status" value="1"/>
</dbReference>
<accession>A0A8J3SX13</accession>
<name>A0A8J3SX13_9ACTN</name>
<reference evidence="1 2" key="1">
    <citation type="submission" date="2021-01" db="EMBL/GenBank/DDBJ databases">
        <title>Whole genome shotgun sequence of Planobispora siamensis NBRC 107568.</title>
        <authorList>
            <person name="Komaki H."/>
            <person name="Tamura T."/>
        </authorList>
    </citation>
    <scope>NUCLEOTIDE SEQUENCE [LARGE SCALE GENOMIC DNA]</scope>
    <source>
        <strain evidence="1 2">NBRC 107568</strain>
    </source>
</reference>
<evidence type="ECO:0000313" key="1">
    <source>
        <dbReference type="EMBL" id="GIH97093.1"/>
    </source>
</evidence>
<dbReference type="Proteomes" id="UP000619788">
    <property type="component" value="Unassembled WGS sequence"/>
</dbReference>
<evidence type="ECO:0000313" key="2">
    <source>
        <dbReference type="Proteomes" id="UP000619788"/>
    </source>
</evidence>
<keyword evidence="2" id="KW-1185">Reference proteome</keyword>
<proteinExistence type="predicted"/>
<dbReference type="EMBL" id="BOOJ01000077">
    <property type="protein sequence ID" value="GIH97093.1"/>
    <property type="molecule type" value="Genomic_DNA"/>
</dbReference>
<sequence length="91" mass="10440">MVLDYSFWERAKRDRYKSLIESRGHPWELVYLKADPETLRRRLAVRNALEGPNCVTVSEDLLQRYLSGFEEPAGEANARSGSGEMNSVRPP</sequence>
<dbReference type="AlphaFoldDB" id="A0A8J3SX13"/>
<organism evidence="1 2">
    <name type="scientific">Planobispora siamensis</name>
    <dbReference type="NCBI Taxonomy" id="936338"/>
    <lineage>
        <taxon>Bacteria</taxon>
        <taxon>Bacillati</taxon>
        <taxon>Actinomycetota</taxon>
        <taxon>Actinomycetes</taxon>
        <taxon>Streptosporangiales</taxon>
        <taxon>Streptosporangiaceae</taxon>
        <taxon>Planobispora</taxon>
    </lineage>
</organism>